<gene>
    <name evidence="1" type="ORF">MM415A04892_0007</name>
</gene>
<reference evidence="1" key="1">
    <citation type="submission" date="2020-03" db="EMBL/GenBank/DDBJ databases">
        <title>The deep terrestrial virosphere.</title>
        <authorList>
            <person name="Holmfeldt K."/>
            <person name="Nilsson E."/>
            <person name="Simone D."/>
            <person name="Lopez-Fernandez M."/>
            <person name="Wu X."/>
            <person name="de Brujin I."/>
            <person name="Lundin D."/>
            <person name="Andersson A."/>
            <person name="Bertilsson S."/>
            <person name="Dopson M."/>
        </authorList>
    </citation>
    <scope>NUCLEOTIDE SEQUENCE</scope>
    <source>
        <strain evidence="1">MM415A04892</strain>
    </source>
</reference>
<dbReference type="EMBL" id="MT141688">
    <property type="protein sequence ID" value="QJA69234.1"/>
    <property type="molecule type" value="Genomic_DNA"/>
</dbReference>
<evidence type="ECO:0000313" key="1">
    <source>
        <dbReference type="EMBL" id="QJA69234.1"/>
    </source>
</evidence>
<protein>
    <submittedName>
        <fullName evidence="1">Uncharacterized protein</fullName>
    </submittedName>
</protein>
<name>A0A6M3JGP5_9ZZZZ</name>
<dbReference type="AlphaFoldDB" id="A0A6M3JGP5"/>
<organism evidence="1">
    <name type="scientific">viral metagenome</name>
    <dbReference type="NCBI Taxonomy" id="1070528"/>
    <lineage>
        <taxon>unclassified sequences</taxon>
        <taxon>metagenomes</taxon>
        <taxon>organismal metagenomes</taxon>
    </lineage>
</organism>
<sequence>MTTLYDLPLRDKKEKRMNKFWVNWVEGTDGGRRYRWYSLVDAQVEAERLARLPDVMGRNVYVFECIGRCRVESLPIRWDEFYV</sequence>
<accession>A0A6M3JGP5</accession>
<proteinExistence type="predicted"/>